<dbReference type="SMART" id="SM01294">
    <property type="entry name" value="PKS_PP_betabranch"/>
    <property type="match status" value="1"/>
</dbReference>
<dbReference type="SMART" id="SM00826">
    <property type="entry name" value="PKS_DH"/>
    <property type="match status" value="1"/>
</dbReference>
<comment type="caution">
    <text evidence="16">The sequence shown here is derived from an EMBL/GenBank/DDBJ whole genome shotgun (WGS) entry which is preliminary data.</text>
</comment>
<dbReference type="SUPFAM" id="SSF47336">
    <property type="entry name" value="ACP-like"/>
    <property type="match status" value="1"/>
</dbReference>
<comment type="pathway">
    <text evidence="2">Antibiotic biosynthesis.</text>
</comment>
<dbReference type="SMART" id="SM00823">
    <property type="entry name" value="PKS_PP"/>
    <property type="match status" value="1"/>
</dbReference>
<comment type="pathway">
    <text evidence="3">Lipid metabolism.</text>
</comment>
<dbReference type="InterPro" id="IPR013968">
    <property type="entry name" value="PKS_KR"/>
</dbReference>
<feature type="domain" description="Ketosynthase family 3 (KS3)" evidence="14">
    <location>
        <begin position="34"/>
        <end position="450"/>
    </location>
</feature>
<dbReference type="SMART" id="SM00827">
    <property type="entry name" value="PKS_AT"/>
    <property type="match status" value="1"/>
</dbReference>
<dbReference type="GO" id="GO:0031177">
    <property type="term" value="F:phosphopantetheine binding"/>
    <property type="evidence" value="ECO:0007669"/>
    <property type="project" value="InterPro"/>
</dbReference>
<accession>A0A318KF62</accession>
<dbReference type="SMART" id="SM00825">
    <property type="entry name" value="PKS_KS"/>
    <property type="match status" value="1"/>
</dbReference>
<evidence type="ECO:0000256" key="6">
    <source>
        <dbReference type="ARBA" id="ARBA00022679"/>
    </source>
</evidence>
<evidence type="ECO:0000259" key="15">
    <source>
        <dbReference type="PROSITE" id="PS52019"/>
    </source>
</evidence>
<dbReference type="InterPro" id="IPR036736">
    <property type="entry name" value="ACP-like_sf"/>
</dbReference>
<dbReference type="Gene3D" id="1.10.1200.10">
    <property type="entry name" value="ACP-like"/>
    <property type="match status" value="1"/>
</dbReference>
<dbReference type="CDD" id="cd00833">
    <property type="entry name" value="PKS"/>
    <property type="match status" value="1"/>
</dbReference>
<dbReference type="SMART" id="SM00822">
    <property type="entry name" value="PKS_KR"/>
    <property type="match status" value="1"/>
</dbReference>
<dbReference type="Pfam" id="PF00698">
    <property type="entry name" value="Acyl_transf_1"/>
    <property type="match status" value="1"/>
</dbReference>
<dbReference type="SUPFAM" id="SSF51735">
    <property type="entry name" value="NAD(P)-binding Rossmann-fold domains"/>
    <property type="match status" value="2"/>
</dbReference>
<evidence type="ECO:0000259" key="14">
    <source>
        <dbReference type="PROSITE" id="PS52004"/>
    </source>
</evidence>
<dbReference type="Pfam" id="PF22953">
    <property type="entry name" value="SpnB_Rossmann"/>
    <property type="match status" value="1"/>
</dbReference>
<dbReference type="InterPro" id="IPR055123">
    <property type="entry name" value="SpnB-like_Rossmann"/>
</dbReference>
<dbReference type="Proteomes" id="UP000247569">
    <property type="component" value="Unassembled WGS sequence"/>
</dbReference>
<dbReference type="Gene3D" id="3.40.366.10">
    <property type="entry name" value="Malonyl-Coenzyme A Acyl Carrier Protein, domain 2"/>
    <property type="match status" value="1"/>
</dbReference>
<feature type="region of interest" description="N-terminal hotdog fold" evidence="12">
    <location>
        <begin position="907"/>
        <end position="1027"/>
    </location>
</feature>
<dbReference type="PROSITE" id="PS52019">
    <property type="entry name" value="PKS_MFAS_DH"/>
    <property type="match status" value="1"/>
</dbReference>
<gene>
    <name evidence="16" type="ORF">DFR70_101912</name>
</gene>
<evidence type="ECO:0000256" key="11">
    <source>
        <dbReference type="ARBA" id="ARBA00023315"/>
    </source>
</evidence>
<dbReference type="EMBL" id="QJKF01000001">
    <property type="protein sequence ID" value="PXX71479.1"/>
    <property type="molecule type" value="Genomic_DNA"/>
</dbReference>
<dbReference type="InterPro" id="IPR006162">
    <property type="entry name" value="Ppantetheine_attach_site"/>
</dbReference>
<evidence type="ECO:0000256" key="9">
    <source>
        <dbReference type="ARBA" id="ARBA00023194"/>
    </source>
</evidence>
<keyword evidence="7" id="KW-0276">Fatty acid metabolism</keyword>
<sequence length="1765" mass="184824">MSDEQKLLEYLKRTLGDLRETKQKLAAATAAAGADPIAIVGMGCRFPGGVTTPDELWRVVADGTDTISGFPTDRGWAPDLYHPEPGRPGKTYSQQGGFLYDAADFDADLFGISPNEARATDPQQRLLLHTAWEALERACIDPMSLRGSATGVFAGVMYHDYALGVEVGGTSAGSFVAGRLAYTLGLEGPVATVDTACSSSLVCLHLAATALRRNECGLALIGGVTVMANPDMFVYFSTQRGLASDGRCKSFSADADGMSCSEGAAVLVLERLSDARRNGHPVLALVAGSAVNSDGASNGLTAPNGPSQQRVIRQALAAADLSAAEVDAVEAHGTGTKLGDPIEAQALLATYGQDRPAARPLWLGSIKSNMGHTQAAAGAAGIIKMVMAMRHGVLPKTLHAEEPTPQVDWAAGNVRLLIEARPWPAADRPRRAGVSSFGLSGTNAHVILAQAPDTVVPERSSWPTGVPVPWVISGRDEAALAAQARRLRAHLDEQSDPVDVAYTLATGRAHLPHRAVVFADDRAALSALASGAGSAGVVRNVARDGRTAMVFSGQGAQRPGMGSALYAAFPAFAAAFDAVTTELDAHLDRSLRAVLWGAEEDLLNQTMWAQAGLFAVEVALFRLLESWGVRPDFVLGHSIGELTAAHVAGAVSLADASRLVAARGRLMQALPAGGVMVAVQADEDEVTADLVDGVCLAAINAPGSVVLSGAAGKVSVVAERWAAVGRSTTRLRVSHAFHSDLMEPMLAEFAAVAEDITYRAPELTVISNLTGRPVDAFDGKYWVRHVRETVRFADGVRWSAAEGVTRFVELGPDAVLASMIRQSLDEDDDALVVPTLRRAQSETATVVAAVAHLHASGAPVNWAGFFAGYGARPIELPTYAFQNERFWLVSRSGGAGVGEAGLDGTGHPLVSTVVALPDDEGVVLTGRISADTQAWLGEHAVLGTAVLPGAALAEIALRAAEELGYETVRDLSVRDALVLPERGGIDLRVVIGRAEAGGARSLHIYSRSGAAWAVHAVGALAGDSARTAPAMVEWPSGGAQSVGVDEVHDSVPGNHYGPALRCLRTVLRQGDDLFAELALPDSADASFDIHPALLESAVQLARFATGGTASMPASWSGIARHSGGVVSRVRVRPAAEHGVAVAFADDAGRVVLSVESLRLREMTAADLSIGTAPDRLFRLEWVPAPSAFPTTEVVAVLGSGISGLALPIYPDLEAVIEASPRPEYLLYQAVPGDDHRSLLSAALSTVRSWLAEDRLAETKLVVVTWYATAVLVDPDQASVWGLVRAAQTEHPDRIILLDTDDTLTSAGLADALGTGESEIALRAGTIRVPRLVPTPLGGEPVSLAIGTVLIAEGTHGAGAALARHAASAYGARRLLLTGPANPELTAELTALGVETRSMDCDLANRDDVAALVASVPADHPVTAVLHNATGTDNAMFETMSQAQLDAVLRPQIDGALNLQDCLRDAPLTRFVLLGSSTGLLHAMGQANRAAASTFLHAFAEHRRSLGLPATAILLGPWEPLADPESTRRITQLGTPVLTTDDGLRLIDAALTVEQPAVVALGLDHAVLRAATDELPPVLRAIVRVPIRARHTGDAELRQRLADLASPERLRVLLDLVRAEVAAVLGHPSAAAIEPDRAFQELGFDSLAAVELRKRLGRTAGLKLPAALVFDYPTARATAEYLDAALAPVAADPAGPVLHAVDRLADLLAGALPTDVDPARITTRLEALLRGWQDAHGDAPPEPVRQYDAASDDELFAALDSELGLA</sequence>
<dbReference type="InterPro" id="IPR057326">
    <property type="entry name" value="KR_dom"/>
</dbReference>
<evidence type="ECO:0000256" key="4">
    <source>
        <dbReference type="ARBA" id="ARBA00022450"/>
    </source>
</evidence>
<comment type="caution">
    <text evidence="12">Lacks conserved residue(s) required for the propagation of feature annotation.</text>
</comment>
<dbReference type="InterPro" id="IPR036291">
    <property type="entry name" value="NAD(P)-bd_dom_sf"/>
</dbReference>
<proteinExistence type="predicted"/>
<keyword evidence="6 16" id="KW-0808">Transferase</keyword>
<dbReference type="InterPro" id="IPR049900">
    <property type="entry name" value="PKS_mFAS_DH"/>
</dbReference>
<dbReference type="InterPro" id="IPR018201">
    <property type="entry name" value="Ketoacyl_synth_AS"/>
</dbReference>
<feature type="domain" description="PKS/mFAS DH" evidence="15">
    <location>
        <begin position="907"/>
        <end position="1168"/>
    </location>
</feature>
<dbReference type="SUPFAM" id="SSF52151">
    <property type="entry name" value="FabD/lysophospholipase-like"/>
    <property type="match status" value="1"/>
</dbReference>
<keyword evidence="4" id="KW-0596">Phosphopantetheine</keyword>
<feature type="domain" description="Carrier" evidence="13">
    <location>
        <begin position="1610"/>
        <end position="1685"/>
    </location>
</feature>
<dbReference type="PROSITE" id="PS00012">
    <property type="entry name" value="PHOSPHOPANTETHEINE"/>
    <property type="match status" value="1"/>
</dbReference>
<evidence type="ECO:0000313" key="17">
    <source>
        <dbReference type="Proteomes" id="UP000247569"/>
    </source>
</evidence>
<evidence type="ECO:0000256" key="2">
    <source>
        <dbReference type="ARBA" id="ARBA00004792"/>
    </source>
</evidence>
<keyword evidence="8" id="KW-0443">Lipid metabolism</keyword>
<dbReference type="GO" id="GO:0033068">
    <property type="term" value="P:macrolide biosynthetic process"/>
    <property type="evidence" value="ECO:0007669"/>
    <property type="project" value="UniProtKB-ARBA"/>
</dbReference>
<dbReference type="InterPro" id="IPR020841">
    <property type="entry name" value="PKS_Beta-ketoAc_synthase_dom"/>
</dbReference>
<dbReference type="SUPFAM" id="SSF55048">
    <property type="entry name" value="Probable ACP-binding domain of malonyl-CoA ACP transacylase"/>
    <property type="match status" value="1"/>
</dbReference>
<dbReference type="InterPro" id="IPR049551">
    <property type="entry name" value="PKS_DH_C"/>
</dbReference>
<dbReference type="Gene3D" id="3.40.50.720">
    <property type="entry name" value="NAD(P)-binding Rossmann-like Domain"/>
    <property type="match status" value="1"/>
</dbReference>
<dbReference type="Pfam" id="PF21089">
    <property type="entry name" value="PKS_DH_N"/>
    <property type="match status" value="1"/>
</dbReference>
<evidence type="ECO:0000256" key="7">
    <source>
        <dbReference type="ARBA" id="ARBA00022832"/>
    </source>
</evidence>
<dbReference type="GO" id="GO:0004315">
    <property type="term" value="F:3-oxoacyl-[acyl-carrier-protein] synthase activity"/>
    <property type="evidence" value="ECO:0007669"/>
    <property type="project" value="InterPro"/>
</dbReference>
<dbReference type="InterPro" id="IPR014030">
    <property type="entry name" value="Ketoacyl_synth_N"/>
</dbReference>
<keyword evidence="10" id="KW-0511">Multifunctional enzyme</keyword>
<organism evidence="16 17">
    <name type="scientific">Nocardia tenerifensis</name>
    <dbReference type="NCBI Taxonomy" id="228006"/>
    <lineage>
        <taxon>Bacteria</taxon>
        <taxon>Bacillati</taxon>
        <taxon>Actinomycetota</taxon>
        <taxon>Actinomycetes</taxon>
        <taxon>Mycobacteriales</taxon>
        <taxon>Nocardiaceae</taxon>
        <taxon>Nocardia</taxon>
    </lineage>
</organism>
<dbReference type="Pfam" id="PF00550">
    <property type="entry name" value="PP-binding"/>
    <property type="match status" value="1"/>
</dbReference>
<dbReference type="InterPro" id="IPR001227">
    <property type="entry name" value="Ac_transferase_dom_sf"/>
</dbReference>
<dbReference type="Pfam" id="PF16197">
    <property type="entry name" value="KAsynt_C_assoc"/>
    <property type="match status" value="1"/>
</dbReference>
<dbReference type="InterPro" id="IPR050091">
    <property type="entry name" value="PKS_NRPS_Biosynth_Enz"/>
</dbReference>
<dbReference type="Gene3D" id="3.40.47.10">
    <property type="match status" value="1"/>
</dbReference>
<dbReference type="InterPro" id="IPR009081">
    <property type="entry name" value="PP-bd_ACP"/>
</dbReference>
<protein>
    <submittedName>
        <fullName evidence="16">Acyl transferase domain-containing protein</fullName>
    </submittedName>
</protein>
<dbReference type="InterPro" id="IPR015083">
    <property type="entry name" value="NorB/c/GfsB-D-like_docking"/>
</dbReference>
<dbReference type="InterPro" id="IPR016039">
    <property type="entry name" value="Thiolase-like"/>
</dbReference>
<dbReference type="FunFam" id="3.40.366.10:FF:000002">
    <property type="entry name" value="Probable polyketide synthase 2"/>
    <property type="match status" value="1"/>
</dbReference>
<dbReference type="Gene3D" id="3.10.129.110">
    <property type="entry name" value="Polyketide synthase dehydratase"/>
    <property type="match status" value="1"/>
</dbReference>
<keyword evidence="11" id="KW-0012">Acyltransferase</keyword>
<dbReference type="OrthoDB" id="4516163at2"/>
<dbReference type="InterPro" id="IPR014043">
    <property type="entry name" value="Acyl_transferase_dom"/>
</dbReference>
<dbReference type="GO" id="GO:0006633">
    <property type="term" value="P:fatty acid biosynthetic process"/>
    <property type="evidence" value="ECO:0007669"/>
    <property type="project" value="InterPro"/>
</dbReference>
<keyword evidence="9" id="KW-0045">Antibiotic biosynthesis</keyword>
<dbReference type="SUPFAM" id="SSF53901">
    <property type="entry name" value="Thiolase-like"/>
    <property type="match status" value="1"/>
</dbReference>
<dbReference type="Pfam" id="PF00109">
    <property type="entry name" value="ketoacyl-synt"/>
    <property type="match status" value="1"/>
</dbReference>
<dbReference type="GO" id="GO:0004312">
    <property type="term" value="F:fatty acid synthase activity"/>
    <property type="evidence" value="ECO:0007669"/>
    <property type="project" value="TreeGrafter"/>
</dbReference>
<evidence type="ECO:0000256" key="1">
    <source>
        <dbReference type="ARBA" id="ARBA00001957"/>
    </source>
</evidence>
<dbReference type="Pfam" id="PF08990">
    <property type="entry name" value="Docking"/>
    <property type="match status" value="1"/>
</dbReference>
<keyword evidence="17" id="KW-1185">Reference proteome</keyword>
<dbReference type="InterPro" id="IPR014031">
    <property type="entry name" value="Ketoacyl_synth_C"/>
</dbReference>
<evidence type="ECO:0000256" key="5">
    <source>
        <dbReference type="ARBA" id="ARBA00022553"/>
    </source>
</evidence>
<evidence type="ECO:0000313" key="16">
    <source>
        <dbReference type="EMBL" id="PXX71479.1"/>
    </source>
</evidence>
<evidence type="ECO:0000256" key="3">
    <source>
        <dbReference type="ARBA" id="ARBA00005189"/>
    </source>
</evidence>
<dbReference type="InterPro" id="IPR016035">
    <property type="entry name" value="Acyl_Trfase/lysoPLipase"/>
</dbReference>
<dbReference type="CDD" id="cd08956">
    <property type="entry name" value="KR_3_FAS_SDR_x"/>
    <property type="match status" value="1"/>
</dbReference>
<comment type="cofactor">
    <cofactor evidence="1">
        <name>pantetheine 4'-phosphate</name>
        <dbReference type="ChEBI" id="CHEBI:47942"/>
    </cofactor>
</comment>
<dbReference type="InterPro" id="IPR042104">
    <property type="entry name" value="PKS_dehydratase_sf"/>
</dbReference>
<evidence type="ECO:0000259" key="13">
    <source>
        <dbReference type="PROSITE" id="PS50075"/>
    </source>
</evidence>
<dbReference type="PROSITE" id="PS52004">
    <property type="entry name" value="KS3_2"/>
    <property type="match status" value="1"/>
</dbReference>
<keyword evidence="5" id="KW-0597">Phosphoprotein</keyword>
<dbReference type="InterPro" id="IPR016036">
    <property type="entry name" value="Malonyl_transacylase_ACP-bd"/>
</dbReference>
<dbReference type="PROSITE" id="PS50075">
    <property type="entry name" value="CARRIER"/>
    <property type="match status" value="1"/>
</dbReference>
<feature type="region of interest" description="C-terminal hotdog fold" evidence="12">
    <location>
        <begin position="1039"/>
        <end position="1168"/>
    </location>
</feature>
<dbReference type="Gene3D" id="3.30.70.3290">
    <property type="match status" value="1"/>
</dbReference>
<dbReference type="InterPro" id="IPR049552">
    <property type="entry name" value="PKS_DH_N"/>
</dbReference>
<name>A0A318KF62_9NOCA</name>
<dbReference type="InterPro" id="IPR020806">
    <property type="entry name" value="PKS_PP-bd"/>
</dbReference>
<dbReference type="InterPro" id="IPR020807">
    <property type="entry name" value="PKS_DH"/>
</dbReference>
<dbReference type="Pfam" id="PF02801">
    <property type="entry name" value="Ketoacyl-synt_C"/>
    <property type="match status" value="1"/>
</dbReference>
<dbReference type="PROSITE" id="PS00606">
    <property type="entry name" value="KS3_1"/>
    <property type="match status" value="1"/>
</dbReference>
<dbReference type="FunFam" id="3.40.47.10:FF:000019">
    <property type="entry name" value="Polyketide synthase type I"/>
    <property type="match status" value="1"/>
</dbReference>
<evidence type="ECO:0000256" key="10">
    <source>
        <dbReference type="ARBA" id="ARBA00023268"/>
    </source>
</evidence>
<evidence type="ECO:0000256" key="8">
    <source>
        <dbReference type="ARBA" id="ARBA00023098"/>
    </source>
</evidence>
<reference evidence="16 17" key="1">
    <citation type="submission" date="2018-05" db="EMBL/GenBank/DDBJ databases">
        <title>Genomic Encyclopedia of Type Strains, Phase IV (KMG-IV): sequencing the most valuable type-strain genomes for metagenomic binning, comparative biology and taxonomic classification.</title>
        <authorList>
            <person name="Goeker M."/>
        </authorList>
    </citation>
    <scope>NUCLEOTIDE SEQUENCE [LARGE SCALE GENOMIC DNA]</scope>
    <source>
        <strain evidence="16 17">DSM 44704</strain>
    </source>
</reference>
<dbReference type="InterPro" id="IPR032821">
    <property type="entry name" value="PKS_assoc"/>
</dbReference>
<dbReference type="FunFam" id="1.10.1200.10:FF:000007">
    <property type="entry name" value="Probable polyketide synthase pks17"/>
    <property type="match status" value="1"/>
</dbReference>
<dbReference type="PANTHER" id="PTHR43775:SF51">
    <property type="entry name" value="INACTIVE PHENOLPHTHIOCEROL SYNTHESIS POLYKETIDE SYNTHASE TYPE I PKS1-RELATED"/>
    <property type="match status" value="1"/>
</dbReference>
<evidence type="ECO:0000256" key="12">
    <source>
        <dbReference type="PROSITE-ProRule" id="PRU01363"/>
    </source>
</evidence>
<dbReference type="Pfam" id="PF14765">
    <property type="entry name" value="PS-DH"/>
    <property type="match status" value="1"/>
</dbReference>
<dbReference type="Pfam" id="PF08659">
    <property type="entry name" value="KR"/>
    <property type="match status" value="1"/>
</dbReference>
<dbReference type="PANTHER" id="PTHR43775">
    <property type="entry name" value="FATTY ACID SYNTHASE"/>
    <property type="match status" value="1"/>
</dbReference>